<gene>
    <name evidence="1" type="ORF">ACA1_258990</name>
</gene>
<keyword evidence="2" id="KW-1185">Reference proteome</keyword>
<proteinExistence type="predicted"/>
<dbReference type="AlphaFoldDB" id="L8GHH4"/>
<sequence length="108" mass="11679">MLWFAGGVTVAVTSLWLAFGLLRRYMRATPLPTDLTARQRVLLGLPPVADTPDKTTPRRPPAARVIASRLNSLSLSQFVERSGAEWSRPQLAAAAASLQILLCQPPAS</sequence>
<dbReference type="RefSeq" id="XP_004333629.1">
    <property type="nucleotide sequence ID" value="XM_004333581.1"/>
</dbReference>
<evidence type="ECO:0000313" key="2">
    <source>
        <dbReference type="Proteomes" id="UP000011083"/>
    </source>
</evidence>
<dbReference type="Proteomes" id="UP000011083">
    <property type="component" value="Unassembled WGS sequence"/>
</dbReference>
<protein>
    <submittedName>
        <fullName evidence="1">Uncharacterized protein</fullName>
    </submittedName>
</protein>
<organism evidence="1 2">
    <name type="scientific">Acanthamoeba castellanii (strain ATCC 30010 / Neff)</name>
    <dbReference type="NCBI Taxonomy" id="1257118"/>
    <lineage>
        <taxon>Eukaryota</taxon>
        <taxon>Amoebozoa</taxon>
        <taxon>Discosea</taxon>
        <taxon>Longamoebia</taxon>
        <taxon>Centramoebida</taxon>
        <taxon>Acanthamoebidae</taxon>
        <taxon>Acanthamoeba</taxon>
    </lineage>
</organism>
<evidence type="ECO:0000313" key="1">
    <source>
        <dbReference type="EMBL" id="ELR11616.1"/>
    </source>
</evidence>
<dbReference type="GeneID" id="14912086"/>
<dbReference type="KEGG" id="acan:ACA1_258990"/>
<name>L8GHH4_ACACF</name>
<dbReference type="EMBL" id="KB008148">
    <property type="protein sequence ID" value="ELR11616.1"/>
    <property type="molecule type" value="Genomic_DNA"/>
</dbReference>
<accession>L8GHH4</accession>
<dbReference type="VEuPathDB" id="AmoebaDB:ACA1_258990"/>
<reference evidence="1 2" key="1">
    <citation type="journal article" date="2013" name="Genome Biol.">
        <title>Genome of Acanthamoeba castellanii highlights extensive lateral gene transfer and early evolution of tyrosine kinase signaling.</title>
        <authorList>
            <person name="Clarke M."/>
            <person name="Lohan A.J."/>
            <person name="Liu B."/>
            <person name="Lagkouvardos I."/>
            <person name="Roy S."/>
            <person name="Zafar N."/>
            <person name="Bertelli C."/>
            <person name="Schilde C."/>
            <person name="Kianianmomeni A."/>
            <person name="Burglin T.R."/>
            <person name="Frech C."/>
            <person name="Turcotte B."/>
            <person name="Kopec K.O."/>
            <person name="Synnott J.M."/>
            <person name="Choo C."/>
            <person name="Paponov I."/>
            <person name="Finkler A."/>
            <person name="Soon Heng Tan C."/>
            <person name="Hutchins A.P."/>
            <person name="Weinmeier T."/>
            <person name="Rattei T."/>
            <person name="Chu J.S."/>
            <person name="Gimenez G."/>
            <person name="Irimia M."/>
            <person name="Rigden D.J."/>
            <person name="Fitzpatrick D.A."/>
            <person name="Lorenzo-Morales J."/>
            <person name="Bateman A."/>
            <person name="Chiu C.H."/>
            <person name="Tang P."/>
            <person name="Hegemann P."/>
            <person name="Fromm H."/>
            <person name="Raoult D."/>
            <person name="Greub G."/>
            <person name="Miranda-Saavedra D."/>
            <person name="Chen N."/>
            <person name="Nash P."/>
            <person name="Ginger M.L."/>
            <person name="Horn M."/>
            <person name="Schaap P."/>
            <person name="Caler L."/>
            <person name="Loftus B."/>
        </authorList>
    </citation>
    <scope>NUCLEOTIDE SEQUENCE [LARGE SCALE GENOMIC DNA]</scope>
    <source>
        <strain evidence="1 2">Neff</strain>
    </source>
</reference>